<accession>A0A0F9IW07</accession>
<name>A0A0F9IW07_9ZZZZ</name>
<feature type="non-terminal residue" evidence="1">
    <location>
        <position position="201"/>
    </location>
</feature>
<comment type="caution">
    <text evidence="1">The sequence shown here is derived from an EMBL/GenBank/DDBJ whole genome shotgun (WGS) entry which is preliminary data.</text>
</comment>
<gene>
    <name evidence="1" type="ORF">LCGC14_1829740</name>
</gene>
<protein>
    <submittedName>
        <fullName evidence="1">Uncharacterized protein</fullName>
    </submittedName>
</protein>
<evidence type="ECO:0000313" key="1">
    <source>
        <dbReference type="EMBL" id="KKL97905.1"/>
    </source>
</evidence>
<sequence>MDDLYNVDGGLLKSDIDIDVPGGGKADLVIVRGGDYRYGKLSRQPLDYHDGYYPRFYEDAYYIVRTSDSRMLNGVRVKGASAEAVLTAPHASAANRAAARMTLRSKDGAVYKAIPSKSIDQTQGSLYQQEVLQREGRLFWDKRNFDRLRNTNGDLAQLQDPMVSLQRNMRLATRQTTHEDVIRSTKAAFGRQFRKIVDDRD</sequence>
<reference evidence="1" key="1">
    <citation type="journal article" date="2015" name="Nature">
        <title>Complex archaea that bridge the gap between prokaryotes and eukaryotes.</title>
        <authorList>
            <person name="Spang A."/>
            <person name="Saw J.H."/>
            <person name="Jorgensen S.L."/>
            <person name="Zaremba-Niedzwiedzka K."/>
            <person name="Martijn J."/>
            <person name="Lind A.E."/>
            <person name="van Eijk R."/>
            <person name="Schleper C."/>
            <person name="Guy L."/>
            <person name="Ettema T.J."/>
        </authorList>
    </citation>
    <scope>NUCLEOTIDE SEQUENCE</scope>
</reference>
<dbReference type="AlphaFoldDB" id="A0A0F9IW07"/>
<proteinExistence type="predicted"/>
<organism evidence="1">
    <name type="scientific">marine sediment metagenome</name>
    <dbReference type="NCBI Taxonomy" id="412755"/>
    <lineage>
        <taxon>unclassified sequences</taxon>
        <taxon>metagenomes</taxon>
        <taxon>ecological metagenomes</taxon>
    </lineage>
</organism>
<dbReference type="EMBL" id="LAZR01018052">
    <property type="protein sequence ID" value="KKL97905.1"/>
    <property type="molecule type" value="Genomic_DNA"/>
</dbReference>